<gene>
    <name evidence="2" type="ORF">BK666_26895</name>
</gene>
<dbReference type="EMBL" id="MOBQ01000042">
    <property type="protein sequence ID" value="RON40162.1"/>
    <property type="molecule type" value="Genomic_DNA"/>
</dbReference>
<organism evidence="2 3">
    <name type="scientific">Pseudomonas frederiksbergensis</name>
    <dbReference type="NCBI Taxonomy" id="104087"/>
    <lineage>
        <taxon>Bacteria</taxon>
        <taxon>Pseudomonadati</taxon>
        <taxon>Pseudomonadota</taxon>
        <taxon>Gammaproteobacteria</taxon>
        <taxon>Pseudomonadales</taxon>
        <taxon>Pseudomonadaceae</taxon>
        <taxon>Pseudomonas</taxon>
    </lineage>
</organism>
<dbReference type="PANTHER" id="PTHR32487:SF0">
    <property type="entry name" value="3-OXO-DELTA(4,5)-STEROID 5-BETA-REDUCTASE"/>
    <property type="match status" value="1"/>
</dbReference>
<dbReference type="OrthoDB" id="4392084at2"/>
<proteinExistence type="predicted"/>
<dbReference type="CDD" id="cd08948">
    <property type="entry name" value="5beta-POR_like_SDR_a"/>
    <property type="match status" value="1"/>
</dbReference>
<comment type="caution">
    <text evidence="2">The sequence shown here is derived from an EMBL/GenBank/DDBJ whole genome shotgun (WGS) entry which is preliminary data.</text>
</comment>
<dbReference type="AlphaFoldDB" id="A0A423JR41"/>
<evidence type="ECO:0000313" key="2">
    <source>
        <dbReference type="EMBL" id="RON40162.1"/>
    </source>
</evidence>
<dbReference type="RefSeq" id="WP_123514866.1">
    <property type="nucleotide sequence ID" value="NZ_MOBQ01000042.1"/>
</dbReference>
<dbReference type="InterPro" id="IPR055222">
    <property type="entry name" value="PRISE-like_Rossmann-fold"/>
</dbReference>
<reference evidence="2 3" key="1">
    <citation type="submission" date="2016-10" db="EMBL/GenBank/DDBJ databases">
        <title>Comparative genome analysis of multiple Pseudomonas spp. focuses on biocontrol and plant growth promoting traits.</title>
        <authorList>
            <person name="Tao X.-Y."/>
            <person name="Taylor C.G."/>
        </authorList>
    </citation>
    <scope>NUCLEOTIDE SEQUENCE [LARGE SCALE GENOMIC DNA]</scope>
    <source>
        <strain evidence="2 3">37A10</strain>
    </source>
</reference>
<dbReference type="PANTHER" id="PTHR32487">
    <property type="entry name" value="3-OXO-DELTA(4,5)-STEROID 5-BETA-REDUCTASE"/>
    <property type="match status" value="1"/>
</dbReference>
<dbReference type="InterPro" id="IPR036291">
    <property type="entry name" value="NAD(P)-bd_dom_sf"/>
</dbReference>
<evidence type="ECO:0000313" key="3">
    <source>
        <dbReference type="Proteomes" id="UP000285349"/>
    </source>
</evidence>
<dbReference type="SUPFAM" id="SSF51735">
    <property type="entry name" value="NAD(P)-binding Rossmann-fold domains"/>
    <property type="match status" value="1"/>
</dbReference>
<dbReference type="Gene3D" id="3.40.50.720">
    <property type="entry name" value="NAD(P)-binding Rossmann-like Domain"/>
    <property type="match status" value="1"/>
</dbReference>
<accession>A0A423JR41</accession>
<dbReference type="Pfam" id="PF22917">
    <property type="entry name" value="PRISE"/>
    <property type="match status" value="1"/>
</dbReference>
<name>A0A423JR41_9PSED</name>
<dbReference type="Proteomes" id="UP000285349">
    <property type="component" value="Unassembled WGS sequence"/>
</dbReference>
<evidence type="ECO:0000259" key="1">
    <source>
        <dbReference type="Pfam" id="PF22917"/>
    </source>
</evidence>
<sequence>MSDSQLKSPGHRKVLVLGGYGVTGSAVVDAALEASWPVVTASRRPAPEGLIDGRAAPAHVSVDLLSKSSTADAFAGLADVTDVVYCSYVETGSNATAIEPNVAMLANALDALIARGAKLRHVVLFGGGKAYGPHLGAYKTPAKESDPRILGPMFYYDQEDFLKDWGSRNSVPWTVLRPDAIFGPSLGSPMNLINGMSVYAAVCRELNVPLRFPGTHQAWNALTQSTDAGILGRATLWALMAETAKGQIFNVINGDQFRWRQLWPELGSLYDIPLAEPQPMSLTEQMADKAPVWENLIEKYNLRPTAWADVVAWPFLDALFGINYDMVQSTIKIRQAGFHDCIDSHESLKLQVSRLRGARIVP</sequence>
<protein>
    <submittedName>
        <fullName evidence="2">Epimerase</fullName>
    </submittedName>
</protein>
<feature type="domain" description="PRISE-like Rossmann-fold" evidence="1">
    <location>
        <begin position="72"/>
        <end position="361"/>
    </location>
</feature>